<feature type="chain" id="PRO_5046870571" evidence="1">
    <location>
        <begin position="27"/>
        <end position="177"/>
    </location>
</feature>
<accession>A0ABV7SUR0</accession>
<gene>
    <name evidence="2" type="ORF">ACFONA_06555</name>
</gene>
<feature type="signal peptide" evidence="1">
    <location>
        <begin position="1"/>
        <end position="26"/>
    </location>
</feature>
<evidence type="ECO:0000256" key="1">
    <source>
        <dbReference type="SAM" id="SignalP"/>
    </source>
</evidence>
<evidence type="ECO:0000313" key="2">
    <source>
        <dbReference type="EMBL" id="MFC3579825.1"/>
    </source>
</evidence>
<keyword evidence="1" id="KW-0732">Signal</keyword>
<evidence type="ECO:0000313" key="3">
    <source>
        <dbReference type="Proteomes" id="UP001595713"/>
    </source>
</evidence>
<dbReference type="EMBL" id="JBHRXP010000002">
    <property type="protein sequence ID" value="MFC3579825.1"/>
    <property type="molecule type" value="Genomic_DNA"/>
</dbReference>
<proteinExistence type="predicted"/>
<dbReference type="PIRSF" id="PIRSF032038">
    <property type="entry name" value="UCP023238"/>
    <property type="match status" value="1"/>
</dbReference>
<dbReference type="RefSeq" id="WP_261293288.1">
    <property type="nucleotide sequence ID" value="NZ_JANQBK010000003.1"/>
</dbReference>
<dbReference type="InterPro" id="IPR016987">
    <property type="entry name" value="UCP023238"/>
</dbReference>
<reference evidence="3" key="1">
    <citation type="journal article" date="2019" name="Int. J. Syst. Evol. Microbiol.">
        <title>The Global Catalogue of Microorganisms (GCM) 10K type strain sequencing project: providing services to taxonomists for standard genome sequencing and annotation.</title>
        <authorList>
            <consortium name="The Broad Institute Genomics Platform"/>
            <consortium name="The Broad Institute Genome Sequencing Center for Infectious Disease"/>
            <person name="Wu L."/>
            <person name="Ma J."/>
        </authorList>
    </citation>
    <scope>NUCLEOTIDE SEQUENCE [LARGE SCALE GENOMIC DNA]</scope>
    <source>
        <strain evidence="3">KCTC 42739</strain>
    </source>
</reference>
<sequence>MTKIACGAAGIAVATLLLTSAQPAGAEDKPSTAAAIGKLAACRAITEDAARLACFDREVGAFDTAVRERRIAVVDQAEIRKTRRTLFGIALPNIKLFDSSGEPEIKELTATIKSTRQGEGGRIVFTLEDGAVWTQTDDFPVFFSVKPGQKVILKRGALSSFFADFEKAVTVRAKRLR</sequence>
<protein>
    <submittedName>
        <fullName evidence="2">Uncharacterized protein</fullName>
    </submittedName>
</protein>
<keyword evidence="3" id="KW-1185">Reference proteome</keyword>
<organism evidence="2 3">
    <name type="scientific">Sphingomonas hylomeconis</name>
    <dbReference type="NCBI Taxonomy" id="1395958"/>
    <lineage>
        <taxon>Bacteria</taxon>
        <taxon>Pseudomonadati</taxon>
        <taxon>Pseudomonadota</taxon>
        <taxon>Alphaproteobacteria</taxon>
        <taxon>Sphingomonadales</taxon>
        <taxon>Sphingomonadaceae</taxon>
        <taxon>Sphingomonas</taxon>
    </lineage>
</organism>
<dbReference type="Proteomes" id="UP001595713">
    <property type="component" value="Unassembled WGS sequence"/>
</dbReference>
<name>A0ABV7SUR0_9SPHN</name>
<comment type="caution">
    <text evidence="2">The sequence shown here is derived from an EMBL/GenBank/DDBJ whole genome shotgun (WGS) entry which is preliminary data.</text>
</comment>